<dbReference type="Proteomes" id="UP000827872">
    <property type="component" value="Linkage Group LG01"/>
</dbReference>
<keyword evidence="2" id="KW-1185">Reference proteome</keyword>
<gene>
    <name evidence="1" type="primary">RANBP17_4</name>
    <name evidence="1" type="ORF">K3G42_033013</name>
</gene>
<evidence type="ECO:0000313" key="1">
    <source>
        <dbReference type="EMBL" id="KAH8017878.1"/>
    </source>
</evidence>
<accession>A0ACB8GDN0</accession>
<comment type="caution">
    <text evidence="1">The sequence shown here is derived from an EMBL/GenBank/DDBJ whole genome shotgun (WGS) entry which is preliminary data.</text>
</comment>
<name>A0ACB8GDN0_9SAUR</name>
<evidence type="ECO:0000313" key="2">
    <source>
        <dbReference type="Proteomes" id="UP000827872"/>
    </source>
</evidence>
<organism evidence="1 2">
    <name type="scientific">Sphaerodactylus townsendi</name>
    <dbReference type="NCBI Taxonomy" id="933632"/>
    <lineage>
        <taxon>Eukaryota</taxon>
        <taxon>Metazoa</taxon>
        <taxon>Chordata</taxon>
        <taxon>Craniata</taxon>
        <taxon>Vertebrata</taxon>
        <taxon>Euteleostomi</taxon>
        <taxon>Lepidosauria</taxon>
        <taxon>Squamata</taxon>
        <taxon>Bifurcata</taxon>
        <taxon>Gekkota</taxon>
        <taxon>Sphaerodactylidae</taxon>
        <taxon>Sphaerodactylus</taxon>
    </lineage>
</organism>
<proteinExistence type="predicted"/>
<protein>
    <submittedName>
        <fullName evidence="1">Ran-binding protein 17</fullName>
    </submittedName>
</protein>
<sequence length="117" mass="13370">MNFVDYSRPSSKHRKIATSFRDTILKDILMLACSLLKEMLAKPLNLQDQQQQSLAMHLLKLVLNCLNFDFIGSSADESADDLCTVQIPTNWRSSKNDQGKWPETAAFRIWAGLQKRL</sequence>
<reference evidence="1" key="1">
    <citation type="submission" date="2021-08" db="EMBL/GenBank/DDBJ databases">
        <title>The first chromosome-level gecko genome reveals the dynamic sex chromosomes of Neotropical dwarf geckos (Sphaerodactylidae: Sphaerodactylus).</title>
        <authorList>
            <person name="Pinto B.J."/>
            <person name="Keating S.E."/>
            <person name="Gamble T."/>
        </authorList>
    </citation>
    <scope>NUCLEOTIDE SEQUENCE</scope>
    <source>
        <strain evidence="1">TG3544</strain>
    </source>
</reference>
<dbReference type="EMBL" id="CM037614">
    <property type="protein sequence ID" value="KAH8017878.1"/>
    <property type="molecule type" value="Genomic_DNA"/>
</dbReference>